<keyword evidence="1" id="KW-0812">Transmembrane</keyword>
<evidence type="ECO:0000256" key="2">
    <source>
        <dbReference type="SAM" id="SignalP"/>
    </source>
</evidence>
<comment type="caution">
    <text evidence="3">The sequence shown here is derived from an EMBL/GenBank/DDBJ whole genome shotgun (WGS) entry which is preliminary data.</text>
</comment>
<evidence type="ECO:0008006" key="5">
    <source>
        <dbReference type="Google" id="ProtNLM"/>
    </source>
</evidence>
<evidence type="ECO:0000313" key="4">
    <source>
        <dbReference type="Proteomes" id="UP000177395"/>
    </source>
</evidence>
<dbReference type="EMBL" id="MFMS01000002">
    <property type="protein sequence ID" value="OGG86087.1"/>
    <property type="molecule type" value="Genomic_DNA"/>
</dbReference>
<keyword evidence="1" id="KW-1133">Transmembrane helix</keyword>
<gene>
    <name evidence="3" type="ORF">A2392_01340</name>
</gene>
<dbReference type="Proteomes" id="UP000177395">
    <property type="component" value="Unassembled WGS sequence"/>
</dbReference>
<dbReference type="STRING" id="1798531.A2392_01340"/>
<evidence type="ECO:0000256" key="1">
    <source>
        <dbReference type="SAM" id="Phobius"/>
    </source>
</evidence>
<keyword evidence="1" id="KW-0472">Membrane</keyword>
<keyword evidence="2" id="KW-0732">Signal</keyword>
<feature type="chain" id="PRO_5009524367" description="Ig-like domain-containing protein" evidence="2">
    <location>
        <begin position="20"/>
        <end position="649"/>
    </location>
</feature>
<name>A0A1F6FJP9_9BACT</name>
<proteinExistence type="predicted"/>
<feature type="signal peptide" evidence="2">
    <location>
        <begin position="1"/>
        <end position="19"/>
    </location>
</feature>
<feature type="transmembrane region" description="Helical" evidence="1">
    <location>
        <begin position="591"/>
        <end position="610"/>
    </location>
</feature>
<protein>
    <recommendedName>
        <fullName evidence="5">Ig-like domain-containing protein</fullName>
    </recommendedName>
</protein>
<organism evidence="3 4">
    <name type="scientific">Candidatus Kaiserbacteria bacterium RIFOXYB1_FULL_46_14</name>
    <dbReference type="NCBI Taxonomy" id="1798531"/>
    <lineage>
        <taxon>Bacteria</taxon>
        <taxon>Candidatus Kaiseribacteriota</taxon>
    </lineage>
</organism>
<dbReference type="AlphaFoldDB" id="A0A1F6FJP9"/>
<reference evidence="3 4" key="1">
    <citation type="journal article" date="2016" name="Nat. Commun.">
        <title>Thousands of microbial genomes shed light on interconnected biogeochemical processes in an aquifer system.</title>
        <authorList>
            <person name="Anantharaman K."/>
            <person name="Brown C.T."/>
            <person name="Hug L.A."/>
            <person name="Sharon I."/>
            <person name="Castelle C.J."/>
            <person name="Probst A.J."/>
            <person name="Thomas B.C."/>
            <person name="Singh A."/>
            <person name="Wilkins M.J."/>
            <person name="Karaoz U."/>
            <person name="Brodie E.L."/>
            <person name="Williams K.H."/>
            <person name="Hubbard S.S."/>
            <person name="Banfield J.F."/>
        </authorList>
    </citation>
    <scope>NUCLEOTIDE SEQUENCE [LARGE SCALE GENOMIC DNA]</scope>
</reference>
<dbReference type="PROSITE" id="PS51257">
    <property type="entry name" value="PROKAR_LIPOPROTEIN"/>
    <property type="match status" value="1"/>
</dbReference>
<accession>A0A1F6FJP9</accession>
<sequence>MNNIIKLSLIFTFAFLVMAALPTNSVSAWGSSCGSCEGDPDGDHDRPDYVKPVAVCKFLRADKTSLPAGGGNVQLSWKAVNATKVTLTGFGDVKKENTRTVFVRDDKTFVLTAYGTGGNDTCTVKVKVATEQPKPAAVCKYLTANKTSLPAGGGNVQLSWKTVNATRVTLTGLGDVAAANTRNVSVTADKTFVLTAYGTGGNDTCTVKVKVATEQPKPAAVCKYLTADKTTVPAGGGNVKLSWATKNATSVAISGIGAVQNEGSKTVFVNNTKTFTLTAKGTGGNDSCAVTVKVQNEPVEKPAVCEFLVANKTWVKEGGENVTLSWATKNATSVSISGIGAVAKTGSKTVFVNSNRTYTLTAVGSEGNDTCGVTIKVKDTPNTPTPSCDYFRVENDDNIEVGDKVLLEWATTDADQVRISPDLGIVSNDGSEYVTIDDEYTVFTLTARNLDTDEEDTCTVTVRADEDEDEDEDEDAPRCDLEVSKSRVNRGDRVTLSWETSDADRVRITDDHGKTIVNTTKSSLMDGEIDLIINETTEFTLNARGDGGSRNCRVTVKTDDIAVYEKRDQGFVIALTQVPYTGFEAGPTLTLIFYALLTLWALFTAYVLVIKKGSILGFSFYKNAGITDTDLENRKKVEALVAKYTGRNW</sequence>
<evidence type="ECO:0000313" key="3">
    <source>
        <dbReference type="EMBL" id="OGG86087.1"/>
    </source>
</evidence>